<gene>
    <name evidence="2" type="ordered locus">Mpop_0129</name>
</gene>
<feature type="domain" description="PIN" evidence="1">
    <location>
        <begin position="8"/>
        <end position="137"/>
    </location>
</feature>
<organism evidence="2 3">
    <name type="scientific">Methylorubrum populi (strain ATCC BAA-705 / NCIMB 13946 / BJ001)</name>
    <name type="common">Methylobacterium populi</name>
    <dbReference type="NCBI Taxonomy" id="441620"/>
    <lineage>
        <taxon>Bacteria</taxon>
        <taxon>Pseudomonadati</taxon>
        <taxon>Pseudomonadota</taxon>
        <taxon>Alphaproteobacteria</taxon>
        <taxon>Hyphomicrobiales</taxon>
        <taxon>Methylobacteriaceae</taxon>
        <taxon>Methylorubrum</taxon>
    </lineage>
</organism>
<evidence type="ECO:0000313" key="3">
    <source>
        <dbReference type="Proteomes" id="UP000007136"/>
    </source>
</evidence>
<dbReference type="InterPro" id="IPR002716">
    <property type="entry name" value="PIN_dom"/>
</dbReference>
<accession>B1ZFY8</accession>
<dbReference type="AlphaFoldDB" id="B1ZFY8"/>
<dbReference type="KEGG" id="mpo:Mpop_0129"/>
<dbReference type="InterPro" id="IPR029060">
    <property type="entry name" value="PIN-like_dom_sf"/>
</dbReference>
<dbReference type="SUPFAM" id="SSF88723">
    <property type="entry name" value="PIN domain-like"/>
    <property type="match status" value="1"/>
</dbReference>
<dbReference type="HOGENOM" id="CLU_1523439_0_0_5"/>
<dbReference type="STRING" id="441620.Mpop_0129"/>
<sequence length="176" mass="19624">MAGRPPVIYLDACIFISMITREQRRGDEASQVAGLVPAIERREIIPVTSALTRNEVLECTLDAQQKNILRKLLNPPKVQVKDVSSPILDLSQEIREYYQAMKIARTTNLPTVETPDAIHLATAIYYDCDMLFTFDEADRETGRLPKRGLIPLSGIVAGRYPMVICKPTVRAPGLSV</sequence>
<dbReference type="RefSeq" id="WP_012452086.1">
    <property type="nucleotide sequence ID" value="NC_010725.1"/>
</dbReference>
<name>B1ZFY8_METPB</name>
<evidence type="ECO:0000259" key="1">
    <source>
        <dbReference type="Pfam" id="PF01850"/>
    </source>
</evidence>
<dbReference type="Pfam" id="PF01850">
    <property type="entry name" value="PIN"/>
    <property type="match status" value="1"/>
</dbReference>
<protein>
    <recommendedName>
        <fullName evidence="1">PIN domain-containing protein</fullName>
    </recommendedName>
</protein>
<reference evidence="2" key="1">
    <citation type="submission" date="2008-04" db="EMBL/GenBank/DDBJ databases">
        <title>Complete sequence of chromosome of Methylobacterium populi BJ001.</title>
        <authorList>
            <consortium name="US DOE Joint Genome Institute"/>
            <person name="Copeland A."/>
            <person name="Lucas S."/>
            <person name="Lapidus A."/>
            <person name="Glavina del Rio T."/>
            <person name="Dalin E."/>
            <person name="Tice H."/>
            <person name="Bruce D."/>
            <person name="Goodwin L."/>
            <person name="Pitluck S."/>
            <person name="Chertkov O."/>
            <person name="Brettin T."/>
            <person name="Detter J.C."/>
            <person name="Han C."/>
            <person name="Kuske C.R."/>
            <person name="Schmutz J."/>
            <person name="Larimer F."/>
            <person name="Land M."/>
            <person name="Hauser L."/>
            <person name="Kyrpides N."/>
            <person name="Mikhailova N."/>
            <person name="Marx C."/>
            <person name="Richardson P."/>
        </authorList>
    </citation>
    <scope>NUCLEOTIDE SEQUENCE [LARGE SCALE GENOMIC DNA]</scope>
    <source>
        <strain evidence="2">BJ001</strain>
    </source>
</reference>
<proteinExistence type="predicted"/>
<dbReference type="EMBL" id="CP001029">
    <property type="protein sequence ID" value="ACB78321.1"/>
    <property type="molecule type" value="Genomic_DNA"/>
</dbReference>
<dbReference type="Gene3D" id="3.40.50.1010">
    <property type="entry name" value="5'-nuclease"/>
    <property type="match status" value="1"/>
</dbReference>
<evidence type="ECO:0000313" key="2">
    <source>
        <dbReference type="EMBL" id="ACB78321.1"/>
    </source>
</evidence>
<dbReference type="Proteomes" id="UP000007136">
    <property type="component" value="Chromosome"/>
</dbReference>